<reference evidence="11" key="1">
    <citation type="submission" date="2022-01" db="EMBL/GenBank/DDBJ databases">
        <authorList>
            <person name="King R."/>
        </authorList>
    </citation>
    <scope>NUCLEOTIDE SEQUENCE</scope>
</reference>
<organism evidence="11 12">
    <name type="scientific">Diabrotica balteata</name>
    <name type="common">Banded cucumber beetle</name>
    <dbReference type="NCBI Taxonomy" id="107213"/>
    <lineage>
        <taxon>Eukaryota</taxon>
        <taxon>Metazoa</taxon>
        <taxon>Ecdysozoa</taxon>
        <taxon>Arthropoda</taxon>
        <taxon>Hexapoda</taxon>
        <taxon>Insecta</taxon>
        <taxon>Pterygota</taxon>
        <taxon>Neoptera</taxon>
        <taxon>Endopterygota</taxon>
        <taxon>Coleoptera</taxon>
        <taxon>Polyphaga</taxon>
        <taxon>Cucujiformia</taxon>
        <taxon>Chrysomeloidea</taxon>
        <taxon>Chrysomelidae</taxon>
        <taxon>Galerucinae</taxon>
        <taxon>Diabroticina</taxon>
        <taxon>Diabroticites</taxon>
        <taxon>Diabrotica</taxon>
    </lineage>
</organism>
<evidence type="ECO:0000313" key="12">
    <source>
        <dbReference type="Proteomes" id="UP001153709"/>
    </source>
</evidence>
<evidence type="ECO:0000256" key="7">
    <source>
        <dbReference type="ARBA" id="ARBA00023180"/>
    </source>
</evidence>
<feature type="domain" description="Ig-like" evidence="10">
    <location>
        <begin position="24"/>
        <end position="119"/>
    </location>
</feature>
<dbReference type="PANTHER" id="PTHR45080">
    <property type="entry name" value="CONTACTIN 5"/>
    <property type="match status" value="1"/>
</dbReference>
<dbReference type="InterPro" id="IPR013783">
    <property type="entry name" value="Ig-like_fold"/>
</dbReference>
<dbReference type="GO" id="GO:0007156">
    <property type="term" value="P:homophilic cell adhesion via plasma membrane adhesion molecules"/>
    <property type="evidence" value="ECO:0007669"/>
    <property type="project" value="TreeGrafter"/>
</dbReference>
<dbReference type="InterPro" id="IPR036179">
    <property type="entry name" value="Ig-like_dom_sf"/>
</dbReference>
<dbReference type="FunFam" id="2.60.40.10:FF:000032">
    <property type="entry name" value="palladin isoform X1"/>
    <property type="match status" value="1"/>
</dbReference>
<accession>A0A9N9SQA7</accession>
<dbReference type="EMBL" id="OU898285">
    <property type="protein sequence ID" value="CAG9828625.1"/>
    <property type="molecule type" value="Genomic_DNA"/>
</dbReference>
<evidence type="ECO:0000256" key="2">
    <source>
        <dbReference type="ARBA" id="ARBA00022475"/>
    </source>
</evidence>
<keyword evidence="4" id="KW-0677">Repeat</keyword>
<evidence type="ECO:0000256" key="5">
    <source>
        <dbReference type="ARBA" id="ARBA00023136"/>
    </source>
</evidence>
<feature type="domain" description="Ig-like" evidence="10">
    <location>
        <begin position="331"/>
        <end position="418"/>
    </location>
</feature>
<evidence type="ECO:0000256" key="9">
    <source>
        <dbReference type="SAM" id="SignalP"/>
    </source>
</evidence>
<dbReference type="FunFam" id="2.60.40.10:FF:000005">
    <property type="entry name" value="Neuronal cell adhesion molecule"/>
    <property type="match status" value="1"/>
</dbReference>
<dbReference type="OrthoDB" id="6244967at2759"/>
<evidence type="ECO:0000313" key="11">
    <source>
        <dbReference type="EMBL" id="CAG9828625.1"/>
    </source>
</evidence>
<sequence length="425" mass="47262">MANNYFVILSLYLAFAVSERISPPLIVKGPPNDEILFEVAEDKDDLRPIVLNCEAEGFPAPRYSWIKDGKPFNYSSDDRISIQPGRGTLVMIKPVDKDSGQYQCFAENEYGIATSNSVFLNREELDSFDVSDPTTVVGTEGKPFMISCDPPRGYPQPKINWVYVTNSGAIKSINSSRITVDPEGNLWFSNLTRIDDSNGEFFYACVAVSGVKKEYKLGNRVSLNVTPTEDSSHNRQQPTDQYVSKKNVVGLRGKSVEIFCIYGGTPLPQIVWRKNGHALHSSDRITWNNYGKSLLINYVDFNDAGNYTCEVSNGVGEAQTQSINLKVLASPYLITKPTIQNVTEGDSVELECKGGGLPEPQAKWIHNGKPIEESLDNPRRKVLSNKIIIEHLQKNDTGNYGCNVTNSLGYVYVEVYVNVLSKSLD</sequence>
<comment type="subcellular location">
    <subcellularLocation>
        <location evidence="1">Cell membrane</location>
    </subcellularLocation>
</comment>
<feature type="domain" description="Ig-like" evidence="10">
    <location>
        <begin position="238"/>
        <end position="324"/>
    </location>
</feature>
<evidence type="ECO:0000256" key="1">
    <source>
        <dbReference type="ARBA" id="ARBA00004236"/>
    </source>
</evidence>
<dbReference type="InterPro" id="IPR003598">
    <property type="entry name" value="Ig_sub2"/>
</dbReference>
<keyword evidence="3 9" id="KW-0732">Signal</keyword>
<dbReference type="InterPro" id="IPR003599">
    <property type="entry name" value="Ig_sub"/>
</dbReference>
<dbReference type="Proteomes" id="UP001153709">
    <property type="component" value="Chromosome 10"/>
</dbReference>
<keyword evidence="8" id="KW-0393">Immunoglobulin domain</keyword>
<gene>
    <name evidence="11" type="ORF">DIABBA_LOCUS2532</name>
</gene>
<dbReference type="Pfam" id="PF07679">
    <property type="entry name" value="I-set"/>
    <property type="match status" value="2"/>
</dbReference>
<dbReference type="SMART" id="SM00409">
    <property type="entry name" value="IG"/>
    <property type="match status" value="4"/>
</dbReference>
<keyword evidence="5" id="KW-0472">Membrane</keyword>
<dbReference type="GO" id="GO:0005886">
    <property type="term" value="C:plasma membrane"/>
    <property type="evidence" value="ECO:0007669"/>
    <property type="project" value="UniProtKB-SubCell"/>
</dbReference>
<dbReference type="InterPro" id="IPR050958">
    <property type="entry name" value="Cell_Adh-Cytoskel_Orgn"/>
</dbReference>
<dbReference type="InterPro" id="IPR013098">
    <property type="entry name" value="Ig_I-set"/>
</dbReference>
<dbReference type="PANTHER" id="PTHR45080:SF8">
    <property type="entry name" value="IG-LIKE DOMAIN-CONTAINING PROTEIN"/>
    <property type="match status" value="1"/>
</dbReference>
<dbReference type="SMART" id="SM00408">
    <property type="entry name" value="IGc2"/>
    <property type="match status" value="3"/>
</dbReference>
<dbReference type="Gene3D" id="2.60.40.10">
    <property type="entry name" value="Immunoglobulins"/>
    <property type="match status" value="4"/>
</dbReference>
<dbReference type="InterPro" id="IPR007110">
    <property type="entry name" value="Ig-like_dom"/>
</dbReference>
<evidence type="ECO:0000256" key="4">
    <source>
        <dbReference type="ARBA" id="ARBA00022737"/>
    </source>
</evidence>
<keyword evidence="12" id="KW-1185">Reference proteome</keyword>
<evidence type="ECO:0000256" key="3">
    <source>
        <dbReference type="ARBA" id="ARBA00022729"/>
    </source>
</evidence>
<dbReference type="Pfam" id="PF13927">
    <property type="entry name" value="Ig_3"/>
    <property type="match status" value="1"/>
</dbReference>
<proteinExistence type="predicted"/>
<keyword evidence="6" id="KW-1015">Disulfide bond</keyword>
<evidence type="ECO:0000256" key="8">
    <source>
        <dbReference type="ARBA" id="ARBA00023319"/>
    </source>
</evidence>
<feature type="signal peptide" evidence="9">
    <location>
        <begin position="1"/>
        <end position="18"/>
    </location>
</feature>
<keyword evidence="2" id="KW-1003">Cell membrane</keyword>
<feature type="chain" id="PRO_5040307446" description="Ig-like domain-containing protein" evidence="9">
    <location>
        <begin position="19"/>
        <end position="425"/>
    </location>
</feature>
<evidence type="ECO:0000259" key="10">
    <source>
        <dbReference type="PROSITE" id="PS50835"/>
    </source>
</evidence>
<evidence type="ECO:0000256" key="6">
    <source>
        <dbReference type="ARBA" id="ARBA00023157"/>
    </source>
</evidence>
<dbReference type="FunFam" id="2.60.40.10:FF:001718">
    <property type="entry name" value="Neuroglian, isoform D"/>
    <property type="match status" value="1"/>
</dbReference>
<dbReference type="SUPFAM" id="SSF48726">
    <property type="entry name" value="Immunoglobulin"/>
    <property type="match status" value="4"/>
</dbReference>
<name>A0A9N9SQA7_DIABA</name>
<dbReference type="AlphaFoldDB" id="A0A9N9SQA7"/>
<keyword evidence="7" id="KW-0325">Glycoprotein</keyword>
<protein>
    <recommendedName>
        <fullName evidence="10">Ig-like domain-containing protein</fullName>
    </recommendedName>
</protein>
<dbReference type="PROSITE" id="PS50835">
    <property type="entry name" value="IG_LIKE"/>
    <property type="match status" value="3"/>
</dbReference>